<dbReference type="EMBL" id="JACYTP010000001">
    <property type="protein sequence ID" value="MBD8511604.1"/>
    <property type="molecule type" value="Genomic_DNA"/>
</dbReference>
<gene>
    <name evidence="2" type="ORF">IFO68_02650</name>
</gene>
<proteinExistence type="predicted"/>
<reference evidence="2 3" key="1">
    <citation type="submission" date="2020-09" db="EMBL/GenBank/DDBJ databases">
        <title>Photobacterium sp. CAU 1568 isolated from sand of Sido Beach.</title>
        <authorList>
            <person name="Kim W."/>
        </authorList>
    </citation>
    <scope>NUCLEOTIDE SEQUENCE [LARGE SCALE GENOMIC DNA]</scope>
    <source>
        <strain evidence="2 3">CAU 1568</strain>
    </source>
</reference>
<evidence type="ECO:0000313" key="2">
    <source>
        <dbReference type="EMBL" id="MBD8511604.1"/>
    </source>
</evidence>
<dbReference type="InterPro" id="IPR018946">
    <property type="entry name" value="PhoD-like_MPP"/>
</dbReference>
<name>A0ABR9BGC3_9GAMM</name>
<comment type="caution">
    <text evidence="2">The sequence shown here is derived from an EMBL/GenBank/DDBJ whole genome shotgun (WGS) entry which is preliminary data.</text>
</comment>
<dbReference type="CDD" id="cd07389">
    <property type="entry name" value="MPP_PhoD"/>
    <property type="match status" value="1"/>
</dbReference>
<evidence type="ECO:0000256" key="1">
    <source>
        <dbReference type="SAM" id="MobiDB-lite"/>
    </source>
</evidence>
<dbReference type="PANTHER" id="PTHR37031:SF2">
    <property type="entry name" value="PHOD-LIKE PHOSPHATASE METALLOPHOSPHATASE DOMAIN-CONTAINING PROTEIN"/>
    <property type="match status" value="1"/>
</dbReference>
<protein>
    <submittedName>
        <fullName evidence="2">Alkaline phosphatase family protein</fullName>
    </submittedName>
</protein>
<organism evidence="2 3">
    <name type="scientific">Photobacterium arenosum</name>
    <dbReference type="NCBI Taxonomy" id="2774143"/>
    <lineage>
        <taxon>Bacteria</taxon>
        <taxon>Pseudomonadati</taxon>
        <taxon>Pseudomonadota</taxon>
        <taxon>Gammaproteobacteria</taxon>
        <taxon>Vibrionales</taxon>
        <taxon>Vibrionaceae</taxon>
        <taxon>Photobacterium</taxon>
    </lineage>
</organism>
<dbReference type="PANTHER" id="PTHR37031">
    <property type="entry name" value="METALLOPHOSPHATASE BINDING DOMAIN PROTEIN"/>
    <property type="match status" value="1"/>
</dbReference>
<dbReference type="Gene3D" id="3.60.21.70">
    <property type="entry name" value="PhoD-like phosphatase"/>
    <property type="match status" value="1"/>
</dbReference>
<dbReference type="RefSeq" id="WP_192014396.1">
    <property type="nucleotide sequence ID" value="NZ_JACYTP010000001.1"/>
</dbReference>
<feature type="region of interest" description="Disordered" evidence="1">
    <location>
        <begin position="639"/>
        <end position="672"/>
    </location>
</feature>
<dbReference type="Proteomes" id="UP000649768">
    <property type="component" value="Unassembled WGS sequence"/>
</dbReference>
<dbReference type="InterPro" id="IPR029052">
    <property type="entry name" value="Metallo-depent_PP-like"/>
</dbReference>
<dbReference type="InterPro" id="IPR038607">
    <property type="entry name" value="PhoD-like_sf"/>
</dbReference>
<accession>A0ABR9BGC3</accession>
<keyword evidence="3" id="KW-1185">Reference proteome</keyword>
<sequence>MTANSPDNNTHNTTRSHELPLFLTGPVLRRCNARVITLWMVTSAPLEGQFLLFQGKEASPFFQADFTREQQIRIGQSAWVVMAQFSGDFPLDTELAYDIDTQKGALAALLPELLYPGEERLTLTIKSRADYIQHGSCRNPHFPGKDSLVAADEKVATLPLGERPALLMMSGDQIYADHVAGPTLDAISQVIDLLGLPDETFTDAPYASLSALRASHHQLYGRDQVLPVYEPTGNWLSDTRMLRWLPAKQRPVFTANECENHLIGLSEFLAMYLLVWSPNVWQLVETDRLEKQGFQCGEQVLADKWQQLWQQEKTEIEEFISGLVKVQRLVAHIPTYMIFDDHDVTDDWNLTVGWEQAAYQHAFSKRIIGNSLFGYWLCQGWGNDPEQFDDTFMAMARTYFSAPDTASHDAMIDHLYDFEHWHYQVETKPKMLVLDTRTRRWHSESKMNKPSGLMDWEALTEMQQALIHEPAVIIVSPAPIFGVKFIETLQRIMTLLGKPLVVDAENWMAHPGAANTLLSIFTHTKTPTHFVIISGDVHYSFAYDVQLRFRRNSPNIYQITASGIKNTFPEKLLRVCERMDRLLYSPHSPLNWFTKRKRMKIYKRDPDTPGHGRLVNSSCIGELWLKDDGQPERIAILTAEGQSIGFPPTRQEQKRHSGAGEKATARPGNNES</sequence>
<dbReference type="SUPFAM" id="SSF56300">
    <property type="entry name" value="Metallo-dependent phosphatases"/>
    <property type="match status" value="1"/>
</dbReference>
<evidence type="ECO:0000313" key="3">
    <source>
        <dbReference type="Proteomes" id="UP000649768"/>
    </source>
</evidence>